<keyword evidence="5 7" id="KW-0472">Membrane</keyword>
<feature type="transmembrane region" description="Helical" evidence="7">
    <location>
        <begin position="83"/>
        <end position="105"/>
    </location>
</feature>
<dbReference type="Gene3D" id="1.20.1250.20">
    <property type="entry name" value="MFS general substrate transporter like domains"/>
    <property type="match status" value="2"/>
</dbReference>
<feature type="transmembrane region" description="Helical" evidence="7">
    <location>
        <begin position="112"/>
        <end position="130"/>
    </location>
</feature>
<feature type="transmembrane region" description="Helical" evidence="7">
    <location>
        <begin position="205"/>
        <end position="228"/>
    </location>
</feature>
<feature type="transmembrane region" description="Helical" evidence="7">
    <location>
        <begin position="42"/>
        <end position="59"/>
    </location>
</feature>
<comment type="subcellular location">
    <subcellularLocation>
        <location evidence="1">Membrane</location>
        <topology evidence="1">Multi-pass membrane protein</topology>
    </subcellularLocation>
</comment>
<dbReference type="AlphaFoldDB" id="M3AMX0"/>
<reference evidence="9 10" key="1">
    <citation type="journal article" date="2012" name="PLoS Pathog.">
        <title>Diverse lifestyles and strategies of plant pathogenesis encoded in the genomes of eighteen Dothideomycetes fungi.</title>
        <authorList>
            <person name="Ohm R.A."/>
            <person name="Feau N."/>
            <person name="Henrissat B."/>
            <person name="Schoch C.L."/>
            <person name="Horwitz B.A."/>
            <person name="Barry K.W."/>
            <person name="Condon B.J."/>
            <person name="Copeland A.C."/>
            <person name="Dhillon B."/>
            <person name="Glaser F."/>
            <person name="Hesse C.N."/>
            <person name="Kosti I."/>
            <person name="LaButti K."/>
            <person name="Lindquist E.A."/>
            <person name="Lucas S."/>
            <person name="Salamov A.A."/>
            <person name="Bradshaw R.E."/>
            <person name="Ciuffetti L."/>
            <person name="Hamelin R.C."/>
            <person name="Kema G.H.J."/>
            <person name="Lawrence C."/>
            <person name="Scott J.A."/>
            <person name="Spatafora J.W."/>
            <person name="Turgeon B.G."/>
            <person name="de Wit P.J.G.M."/>
            <person name="Zhong S."/>
            <person name="Goodwin S.B."/>
            <person name="Grigoriev I.V."/>
        </authorList>
    </citation>
    <scope>NUCLEOTIDE SEQUENCE [LARGE SCALE GENOMIC DNA]</scope>
    <source>
        <strain evidence="9 10">CIRAD86</strain>
    </source>
</reference>
<dbReference type="Proteomes" id="UP000016932">
    <property type="component" value="Unassembled WGS sequence"/>
</dbReference>
<evidence type="ECO:0000256" key="3">
    <source>
        <dbReference type="ARBA" id="ARBA00022692"/>
    </source>
</evidence>
<evidence type="ECO:0000256" key="1">
    <source>
        <dbReference type="ARBA" id="ARBA00004141"/>
    </source>
</evidence>
<evidence type="ECO:0000313" key="9">
    <source>
        <dbReference type="EMBL" id="EME78777.1"/>
    </source>
</evidence>
<evidence type="ECO:0000259" key="8">
    <source>
        <dbReference type="PROSITE" id="PS50850"/>
    </source>
</evidence>
<dbReference type="Pfam" id="PF07690">
    <property type="entry name" value="MFS_1"/>
    <property type="match status" value="1"/>
</dbReference>
<name>M3AMX0_PSEFD</name>
<dbReference type="GO" id="GO:0016020">
    <property type="term" value="C:membrane"/>
    <property type="evidence" value="ECO:0007669"/>
    <property type="project" value="UniProtKB-SubCell"/>
</dbReference>
<keyword evidence="10" id="KW-1185">Reference proteome</keyword>
<dbReference type="HOGENOM" id="CLU_001265_0_1_1"/>
<dbReference type="EMBL" id="KB446563">
    <property type="protein sequence ID" value="EME78777.1"/>
    <property type="molecule type" value="Genomic_DNA"/>
</dbReference>
<feature type="domain" description="Major facilitator superfamily (MFS) profile" evidence="8">
    <location>
        <begin position="46"/>
        <end position="467"/>
    </location>
</feature>
<feature type="compositionally biased region" description="Polar residues" evidence="6">
    <location>
        <begin position="1"/>
        <end position="10"/>
    </location>
</feature>
<dbReference type="PANTHER" id="PTHR43791">
    <property type="entry name" value="PERMEASE-RELATED"/>
    <property type="match status" value="1"/>
</dbReference>
<evidence type="ECO:0000313" key="10">
    <source>
        <dbReference type="Proteomes" id="UP000016932"/>
    </source>
</evidence>
<dbReference type="VEuPathDB" id="FungiDB:MYCFIDRAFT_199896"/>
<dbReference type="eggNOG" id="KOG2533">
    <property type="taxonomic scope" value="Eukaryota"/>
</dbReference>
<dbReference type="InterPro" id="IPR036259">
    <property type="entry name" value="MFS_trans_sf"/>
</dbReference>
<proteinExistence type="predicted"/>
<feature type="transmembrane region" description="Helical" evidence="7">
    <location>
        <begin position="377"/>
        <end position="397"/>
    </location>
</feature>
<feature type="transmembrane region" description="Helical" evidence="7">
    <location>
        <begin position="173"/>
        <end position="193"/>
    </location>
</feature>
<dbReference type="FunFam" id="1.20.1250.20:FF:000013">
    <property type="entry name" value="MFS general substrate transporter"/>
    <property type="match status" value="1"/>
</dbReference>
<evidence type="ECO:0000256" key="4">
    <source>
        <dbReference type="ARBA" id="ARBA00022989"/>
    </source>
</evidence>
<feature type="region of interest" description="Disordered" evidence="6">
    <location>
        <begin position="1"/>
        <end position="32"/>
    </location>
</feature>
<keyword evidence="2" id="KW-0813">Transport</keyword>
<dbReference type="SUPFAM" id="SSF103473">
    <property type="entry name" value="MFS general substrate transporter"/>
    <property type="match status" value="1"/>
</dbReference>
<dbReference type="FunFam" id="1.20.1250.20:FF:000018">
    <property type="entry name" value="MFS transporter permease"/>
    <property type="match status" value="1"/>
</dbReference>
<evidence type="ECO:0000256" key="7">
    <source>
        <dbReference type="SAM" id="Phobius"/>
    </source>
</evidence>
<feature type="transmembrane region" description="Helical" evidence="7">
    <location>
        <begin position="318"/>
        <end position="338"/>
    </location>
</feature>
<protein>
    <recommendedName>
        <fullName evidence="8">Major facilitator superfamily (MFS) profile domain-containing protein</fullName>
    </recommendedName>
</protein>
<feature type="transmembrane region" description="Helical" evidence="7">
    <location>
        <begin position="350"/>
        <end position="371"/>
    </location>
</feature>
<feature type="transmembrane region" description="Helical" evidence="7">
    <location>
        <begin position="285"/>
        <end position="306"/>
    </location>
</feature>
<feature type="transmembrane region" description="Helical" evidence="7">
    <location>
        <begin position="409"/>
        <end position="429"/>
    </location>
</feature>
<evidence type="ECO:0000256" key="2">
    <source>
        <dbReference type="ARBA" id="ARBA00022448"/>
    </source>
</evidence>
<evidence type="ECO:0000256" key="6">
    <source>
        <dbReference type="SAM" id="MobiDB-lite"/>
    </source>
</evidence>
<organism evidence="9 10">
    <name type="scientific">Pseudocercospora fijiensis (strain CIRAD86)</name>
    <name type="common">Black leaf streak disease fungus</name>
    <name type="synonym">Mycosphaerella fijiensis</name>
    <dbReference type="NCBI Taxonomy" id="383855"/>
    <lineage>
        <taxon>Eukaryota</taxon>
        <taxon>Fungi</taxon>
        <taxon>Dikarya</taxon>
        <taxon>Ascomycota</taxon>
        <taxon>Pezizomycotina</taxon>
        <taxon>Dothideomycetes</taxon>
        <taxon>Dothideomycetidae</taxon>
        <taxon>Mycosphaerellales</taxon>
        <taxon>Mycosphaerellaceae</taxon>
        <taxon>Pseudocercospora</taxon>
    </lineage>
</organism>
<dbReference type="GeneID" id="19335829"/>
<feature type="transmembrane region" description="Helical" evidence="7">
    <location>
        <begin position="441"/>
        <end position="465"/>
    </location>
</feature>
<keyword evidence="3 7" id="KW-0812">Transmembrane</keyword>
<dbReference type="InterPro" id="IPR020846">
    <property type="entry name" value="MFS_dom"/>
</dbReference>
<keyword evidence="4 7" id="KW-1133">Transmembrane helix</keyword>
<evidence type="ECO:0000256" key="5">
    <source>
        <dbReference type="ARBA" id="ARBA00023136"/>
    </source>
</evidence>
<dbReference type="InterPro" id="IPR011701">
    <property type="entry name" value="MFS"/>
</dbReference>
<sequence length="495" mass="54759">MSISKTSSSGEHVEKQPEIVSNDSEQNPPWDASRVEKIKRKVDIRLSVILALMYIVNQIDRTNLPNAVIAGMDDDLNLIGNRYSIIVVVFFPTYVAFNFVATVLARKLGPRLFLAGVTLAFGLVVIGFGFSKHWTILVALRVLLGMFESCFFPSALFLVSMWYIRHEVAKRNAFFYLVGNSVGGFGGVLAYGLQQMAGLAGHPGWAWIFIMEGILTIVIAILGYILLIDFPEDAHKTKLYPGGPRFLSDEEVKVMVDRIERDRKDAHISKFEIWSYLAQGKDWKIWCFALNFGCSGLVTYSISYFLPIILRQSLGFSVMQSQCLTAPCYAFSFLLGFLESYISDKYRIRGHIIVFNCVLEIIGVALLGYASQPYVRYFGAFLITGGSNSNIPATMTYQANNIVGQWKRAFASATIVAAGGVGGVIASLVFRSKDAPGYTPGLATCFTAAGLTILSVSATSIYMVVMNRRQAQGRAVLEGIEGFRYTLVVYITLFV</sequence>
<gene>
    <name evidence="9" type="ORF">MYCFIDRAFT_199896</name>
</gene>
<accession>M3AMX0</accession>
<dbReference type="PROSITE" id="PS50850">
    <property type="entry name" value="MFS"/>
    <property type="match status" value="1"/>
</dbReference>
<feature type="transmembrane region" description="Helical" evidence="7">
    <location>
        <begin position="142"/>
        <end position="164"/>
    </location>
</feature>
<dbReference type="PANTHER" id="PTHR43791:SF47">
    <property type="entry name" value="MAJOR FACILITATOR SUPERFAMILY (MFS) PROFILE DOMAIN-CONTAINING PROTEIN-RELATED"/>
    <property type="match status" value="1"/>
</dbReference>
<dbReference type="RefSeq" id="XP_007931058.1">
    <property type="nucleotide sequence ID" value="XM_007932867.1"/>
</dbReference>
<dbReference type="OrthoDB" id="3639251at2759"/>
<dbReference type="KEGG" id="pfj:MYCFIDRAFT_199896"/>
<dbReference type="GO" id="GO:0022857">
    <property type="term" value="F:transmembrane transporter activity"/>
    <property type="evidence" value="ECO:0007669"/>
    <property type="project" value="InterPro"/>
</dbReference>